<dbReference type="SUPFAM" id="SSF81301">
    <property type="entry name" value="Nucleotidyltransferase"/>
    <property type="match status" value="1"/>
</dbReference>
<dbReference type="Pfam" id="PF04229">
    <property type="entry name" value="GrpB"/>
    <property type="match status" value="1"/>
</dbReference>
<sequence length="102" mass="11924">MKHPHPDAAAGYELRVRESEHRAFRAGDPDQPVNLHCYPPGHTAVRRYLAFRDRLRASDADRDLYAETKRELAKREWRDINYYAEAKGPVIEEILARAGWHE</sequence>
<evidence type="ECO:0000313" key="1">
    <source>
        <dbReference type="EMBL" id="MFC6865764.1"/>
    </source>
</evidence>
<dbReference type="PANTHER" id="PTHR34822">
    <property type="entry name" value="GRPB DOMAIN PROTEIN (AFU_ORTHOLOGUE AFUA_1G01530)"/>
    <property type="match status" value="1"/>
</dbReference>
<dbReference type="RefSeq" id="WP_345403506.1">
    <property type="nucleotide sequence ID" value="NZ_BAABLA010000115.1"/>
</dbReference>
<protein>
    <submittedName>
        <fullName evidence="1">GrpB family protein</fullName>
    </submittedName>
</protein>
<dbReference type="InterPro" id="IPR043519">
    <property type="entry name" value="NT_sf"/>
</dbReference>
<dbReference type="Gene3D" id="3.30.460.10">
    <property type="entry name" value="Beta Polymerase, domain 2"/>
    <property type="match status" value="1"/>
</dbReference>
<name>A0ABW2BT76_9PSEU</name>
<evidence type="ECO:0000313" key="2">
    <source>
        <dbReference type="Proteomes" id="UP001596337"/>
    </source>
</evidence>
<dbReference type="PANTHER" id="PTHR34822:SF1">
    <property type="entry name" value="GRPB FAMILY PROTEIN"/>
    <property type="match status" value="1"/>
</dbReference>
<organism evidence="1 2">
    <name type="scientific">Haloechinothrix salitolerans</name>
    <dbReference type="NCBI Taxonomy" id="926830"/>
    <lineage>
        <taxon>Bacteria</taxon>
        <taxon>Bacillati</taxon>
        <taxon>Actinomycetota</taxon>
        <taxon>Actinomycetes</taxon>
        <taxon>Pseudonocardiales</taxon>
        <taxon>Pseudonocardiaceae</taxon>
        <taxon>Haloechinothrix</taxon>
    </lineage>
</organism>
<dbReference type="EMBL" id="JBHSXX010000001">
    <property type="protein sequence ID" value="MFC6865764.1"/>
    <property type="molecule type" value="Genomic_DNA"/>
</dbReference>
<reference evidence="2" key="1">
    <citation type="journal article" date="2019" name="Int. J. Syst. Evol. Microbiol.">
        <title>The Global Catalogue of Microorganisms (GCM) 10K type strain sequencing project: providing services to taxonomists for standard genome sequencing and annotation.</title>
        <authorList>
            <consortium name="The Broad Institute Genomics Platform"/>
            <consortium name="The Broad Institute Genome Sequencing Center for Infectious Disease"/>
            <person name="Wu L."/>
            <person name="Ma J."/>
        </authorList>
    </citation>
    <scope>NUCLEOTIDE SEQUENCE [LARGE SCALE GENOMIC DNA]</scope>
    <source>
        <strain evidence="2">KCTC 32255</strain>
    </source>
</reference>
<accession>A0ABW2BT76</accession>
<keyword evidence="2" id="KW-1185">Reference proteome</keyword>
<dbReference type="InterPro" id="IPR007344">
    <property type="entry name" value="GrpB/CoaE"/>
</dbReference>
<dbReference type="Proteomes" id="UP001596337">
    <property type="component" value="Unassembled WGS sequence"/>
</dbReference>
<gene>
    <name evidence="1" type="ORF">ACFQGD_01250</name>
</gene>
<comment type="caution">
    <text evidence="1">The sequence shown here is derived from an EMBL/GenBank/DDBJ whole genome shotgun (WGS) entry which is preliminary data.</text>
</comment>
<proteinExistence type="predicted"/>